<evidence type="ECO:0000259" key="3">
    <source>
        <dbReference type="Pfam" id="PF03067"/>
    </source>
</evidence>
<dbReference type="CDD" id="cd21177">
    <property type="entry name" value="LPMO_AA10"/>
    <property type="match status" value="1"/>
</dbReference>
<dbReference type="InterPro" id="IPR004302">
    <property type="entry name" value="Cellulose/chitin-bd_N"/>
</dbReference>
<reference evidence="4 5" key="1">
    <citation type="submission" date="2017-05" db="EMBL/GenBank/DDBJ databases">
        <title>The Genome Sequence of Enterococcus faecium 7H8_DIV0219.</title>
        <authorList>
            <consortium name="The Broad Institute Genomics Platform"/>
            <consortium name="The Broad Institute Genomic Center for Infectious Diseases"/>
            <person name="Earl A."/>
            <person name="Manson A."/>
            <person name="Schwartman J."/>
            <person name="Gilmore M."/>
            <person name="Abouelleil A."/>
            <person name="Cao P."/>
            <person name="Chapman S."/>
            <person name="Cusick C."/>
            <person name="Shea T."/>
            <person name="Young S."/>
            <person name="Neafsey D."/>
            <person name="Nusbaum C."/>
            <person name="Birren B."/>
        </authorList>
    </citation>
    <scope>NUCLEOTIDE SEQUENCE [LARGE SCALE GENOMIC DNA]</scope>
    <source>
        <strain evidence="4 5">7H8_DIV0219</strain>
    </source>
</reference>
<dbReference type="SUPFAM" id="SSF81296">
    <property type="entry name" value="E set domains"/>
    <property type="match status" value="1"/>
</dbReference>
<feature type="signal peptide" evidence="2">
    <location>
        <begin position="1"/>
        <end position="19"/>
    </location>
</feature>
<comment type="caution">
    <text evidence="4">The sequence shown here is derived from an EMBL/GenBank/DDBJ whole genome shotgun (WGS) entry which is preliminary data.</text>
</comment>
<dbReference type="EMBL" id="NGKW01000001">
    <property type="protein sequence ID" value="OTN96120.1"/>
    <property type="molecule type" value="Genomic_DNA"/>
</dbReference>
<dbReference type="Gene3D" id="2.70.50.50">
    <property type="entry name" value="chitin-binding protein cbp21"/>
    <property type="match status" value="1"/>
</dbReference>
<gene>
    <name evidence="4" type="ORF">A5810_000452</name>
</gene>
<evidence type="ECO:0000256" key="1">
    <source>
        <dbReference type="ARBA" id="ARBA00022729"/>
    </source>
</evidence>
<dbReference type="AlphaFoldDB" id="A0A242BLV0"/>
<sequence length="214" mass="23525">MKKSTLLGLGMLLATTGIAALSSVDVSAHGYVSQPISRGYQGALDSRNNWQSAFEKYGRIINEPQSLEALKGFPSAGPANGRIASANGAVGDFVLDKQTATLWTKNNLTTGANRFTWHFTADHATTKWHYYMTKNGWNPNAPLNRNDLEFIGEVNNRGNMSNTNPTHTINIPSNRLGYHVILAVWDVADTNNAFYNVIDVNVQNRNALTDLENN</sequence>
<dbReference type="RefSeq" id="WP_086322939.1">
    <property type="nucleotide sequence ID" value="NZ_NGKW01000001.1"/>
</dbReference>
<evidence type="ECO:0000256" key="2">
    <source>
        <dbReference type="SAM" id="SignalP"/>
    </source>
</evidence>
<dbReference type="PANTHER" id="PTHR34823:SF1">
    <property type="entry name" value="CHITIN-BINDING TYPE-4 DOMAIN-CONTAINING PROTEIN"/>
    <property type="match status" value="1"/>
</dbReference>
<name>A0A242BLV0_ENTFC</name>
<evidence type="ECO:0000313" key="4">
    <source>
        <dbReference type="EMBL" id="OTN96120.1"/>
    </source>
</evidence>
<dbReference type="InterPro" id="IPR051024">
    <property type="entry name" value="GlcNAc_Chitin_IntDeg"/>
</dbReference>
<evidence type="ECO:0000313" key="5">
    <source>
        <dbReference type="Proteomes" id="UP000194885"/>
    </source>
</evidence>
<protein>
    <recommendedName>
        <fullName evidence="3">Chitin-binding type-4 domain-containing protein</fullName>
    </recommendedName>
</protein>
<proteinExistence type="predicted"/>
<dbReference type="InterPro" id="IPR014756">
    <property type="entry name" value="Ig_E-set"/>
</dbReference>
<dbReference type="Proteomes" id="UP000194885">
    <property type="component" value="Unassembled WGS sequence"/>
</dbReference>
<feature type="chain" id="PRO_5039608418" description="Chitin-binding type-4 domain-containing protein" evidence="2">
    <location>
        <begin position="20"/>
        <end position="214"/>
    </location>
</feature>
<keyword evidence="1 2" id="KW-0732">Signal</keyword>
<accession>A0A242BLV0</accession>
<dbReference type="Pfam" id="PF03067">
    <property type="entry name" value="LPMO_10"/>
    <property type="match status" value="1"/>
</dbReference>
<feature type="domain" description="Chitin-binding type-4" evidence="3">
    <location>
        <begin position="29"/>
        <end position="200"/>
    </location>
</feature>
<dbReference type="PANTHER" id="PTHR34823">
    <property type="entry name" value="GLCNAC-BINDING PROTEIN A"/>
    <property type="match status" value="1"/>
</dbReference>
<organism evidence="4 5">
    <name type="scientific">Enterococcus faecium</name>
    <name type="common">Streptococcus faecium</name>
    <dbReference type="NCBI Taxonomy" id="1352"/>
    <lineage>
        <taxon>Bacteria</taxon>
        <taxon>Bacillati</taxon>
        <taxon>Bacillota</taxon>
        <taxon>Bacilli</taxon>
        <taxon>Lactobacillales</taxon>
        <taxon>Enterococcaceae</taxon>
        <taxon>Enterococcus</taxon>
    </lineage>
</organism>